<dbReference type="RefSeq" id="WP_345736227.1">
    <property type="nucleotide sequence ID" value="NZ_BAABIA010000003.1"/>
</dbReference>
<keyword evidence="2" id="KW-1185">Reference proteome</keyword>
<protein>
    <submittedName>
        <fullName evidence="1">Uncharacterized protein</fullName>
    </submittedName>
</protein>
<accession>A0ABP9P250</accession>
<dbReference type="Proteomes" id="UP001499852">
    <property type="component" value="Unassembled WGS sequence"/>
</dbReference>
<organism evidence="1 2">
    <name type="scientific">Prosthecobacter algae</name>
    <dbReference type="NCBI Taxonomy" id="1144682"/>
    <lineage>
        <taxon>Bacteria</taxon>
        <taxon>Pseudomonadati</taxon>
        <taxon>Verrucomicrobiota</taxon>
        <taxon>Verrucomicrobiia</taxon>
        <taxon>Verrucomicrobiales</taxon>
        <taxon>Verrucomicrobiaceae</taxon>
        <taxon>Prosthecobacter</taxon>
    </lineage>
</organism>
<evidence type="ECO:0000313" key="1">
    <source>
        <dbReference type="EMBL" id="GAA5139403.1"/>
    </source>
</evidence>
<reference evidence="2" key="1">
    <citation type="journal article" date="2019" name="Int. J. Syst. Evol. Microbiol.">
        <title>The Global Catalogue of Microorganisms (GCM) 10K type strain sequencing project: providing services to taxonomists for standard genome sequencing and annotation.</title>
        <authorList>
            <consortium name="The Broad Institute Genomics Platform"/>
            <consortium name="The Broad Institute Genome Sequencing Center for Infectious Disease"/>
            <person name="Wu L."/>
            <person name="Ma J."/>
        </authorList>
    </citation>
    <scope>NUCLEOTIDE SEQUENCE [LARGE SCALE GENOMIC DNA]</scope>
    <source>
        <strain evidence="2">JCM 18053</strain>
    </source>
</reference>
<proteinExistence type="predicted"/>
<gene>
    <name evidence="1" type="ORF">GCM10023213_20030</name>
</gene>
<comment type="caution">
    <text evidence="1">The sequence shown here is derived from an EMBL/GenBank/DDBJ whole genome shotgun (WGS) entry which is preliminary data.</text>
</comment>
<evidence type="ECO:0000313" key="2">
    <source>
        <dbReference type="Proteomes" id="UP001499852"/>
    </source>
</evidence>
<sequence length="259" mass="28583">MSYSWSTSNTKEAACLGGLGFPIRTQVTQDARSGNVLTQFFIGDINVGGTTPYNRTLIIKCWHDGSLEKQFPLHPFLQGARAEHNYEMLLDAQKHGRRLRLVGVADSHATEYRDGEEAQEMINAQAVFRLADLSLVAALGTLGLPCVKIEYNGKHHIYTLPVEGHALRLEDGSTGRYNGINIAMRTAPGQKSLLIEDRDPKHPLIAAYTARRVHGELLKHLGNTGRMIILRPEGTGRKAIVTSNASGRVMDIVNNNFKI</sequence>
<name>A0ABP9P250_9BACT</name>
<dbReference type="EMBL" id="BAABIA010000003">
    <property type="protein sequence ID" value="GAA5139403.1"/>
    <property type="molecule type" value="Genomic_DNA"/>
</dbReference>